<organism evidence="1 2">
    <name type="scientific">Cryobacterium melibiosiphilum</name>
    <dbReference type="NCBI Taxonomy" id="995039"/>
    <lineage>
        <taxon>Bacteria</taxon>
        <taxon>Bacillati</taxon>
        <taxon>Actinomycetota</taxon>
        <taxon>Actinomycetes</taxon>
        <taxon>Micrococcales</taxon>
        <taxon>Microbacteriaceae</taxon>
        <taxon>Cryobacterium</taxon>
    </lineage>
</organism>
<name>A0A3A5MSM5_9MICO</name>
<sequence length="144" mass="16237">MSNELGRLVDKGEIDEALLRAKGLTPQKVRELLFSGDGFMKDSAPYGEFIARWYGSLNSPYLRAEAADWFAQAYLTEIADVPNAEQIGAEMATESKKQVIRYLAQSIDGKDIKDWAMSPEKPLSRKQLEAWKQASNRLREISIP</sequence>
<dbReference type="Proteomes" id="UP000272015">
    <property type="component" value="Unassembled WGS sequence"/>
</dbReference>
<evidence type="ECO:0000313" key="1">
    <source>
        <dbReference type="EMBL" id="RJT92302.1"/>
    </source>
</evidence>
<dbReference type="OrthoDB" id="5114080at2"/>
<reference evidence="1 2" key="1">
    <citation type="submission" date="2018-09" db="EMBL/GenBank/DDBJ databases">
        <title>Novel species of Cryobacterium.</title>
        <authorList>
            <person name="Liu Q."/>
            <person name="Xin Y.-H."/>
        </authorList>
    </citation>
    <scope>NUCLEOTIDE SEQUENCE [LARGE SCALE GENOMIC DNA]</scope>
    <source>
        <strain evidence="1 2">Hh39</strain>
    </source>
</reference>
<evidence type="ECO:0000313" key="2">
    <source>
        <dbReference type="Proteomes" id="UP000272015"/>
    </source>
</evidence>
<accession>A0A3A5MSM5</accession>
<keyword evidence="2" id="KW-1185">Reference proteome</keyword>
<protein>
    <submittedName>
        <fullName evidence="1">Uncharacterized protein</fullName>
    </submittedName>
</protein>
<dbReference type="RefSeq" id="WP_119970354.1">
    <property type="nucleotide sequence ID" value="NZ_JBHSQA010000048.1"/>
</dbReference>
<dbReference type="AlphaFoldDB" id="A0A3A5MSM5"/>
<comment type="caution">
    <text evidence="1">The sequence shown here is derived from an EMBL/GenBank/DDBJ whole genome shotgun (WGS) entry which is preliminary data.</text>
</comment>
<proteinExistence type="predicted"/>
<dbReference type="EMBL" id="QZVS01000025">
    <property type="protein sequence ID" value="RJT92302.1"/>
    <property type="molecule type" value="Genomic_DNA"/>
</dbReference>
<gene>
    <name evidence="1" type="ORF">D6T64_00385</name>
</gene>